<dbReference type="AlphaFoldDB" id="A0A6J7DD48"/>
<evidence type="ECO:0000313" key="2">
    <source>
        <dbReference type="EMBL" id="CAB4867188.1"/>
    </source>
</evidence>
<reference evidence="2" key="1">
    <citation type="submission" date="2020-05" db="EMBL/GenBank/DDBJ databases">
        <authorList>
            <person name="Chiriac C."/>
            <person name="Salcher M."/>
            <person name="Ghai R."/>
            <person name="Kavagutti S V."/>
        </authorList>
    </citation>
    <scope>NUCLEOTIDE SEQUENCE</scope>
</reference>
<organism evidence="2">
    <name type="scientific">freshwater metagenome</name>
    <dbReference type="NCBI Taxonomy" id="449393"/>
    <lineage>
        <taxon>unclassified sequences</taxon>
        <taxon>metagenomes</taxon>
        <taxon>ecological metagenomes</taxon>
    </lineage>
</organism>
<name>A0A6J7DD48_9ZZZZ</name>
<dbReference type="SUPFAM" id="SSF88697">
    <property type="entry name" value="PUA domain-like"/>
    <property type="match status" value="1"/>
</dbReference>
<dbReference type="Pfam" id="PF01878">
    <property type="entry name" value="EVE"/>
    <property type="match status" value="1"/>
</dbReference>
<proteinExistence type="predicted"/>
<dbReference type="Gene3D" id="3.10.590.10">
    <property type="entry name" value="ph1033 like domains"/>
    <property type="match status" value="1"/>
</dbReference>
<evidence type="ECO:0000259" key="1">
    <source>
        <dbReference type="Pfam" id="PF01878"/>
    </source>
</evidence>
<feature type="domain" description="EVE" evidence="1">
    <location>
        <begin position="6"/>
        <end position="143"/>
    </location>
</feature>
<accession>A0A6J7DD48</accession>
<gene>
    <name evidence="2" type="ORF">UFOPK3444_00520</name>
</gene>
<protein>
    <submittedName>
        <fullName evidence="2">Unannotated protein</fullName>
    </submittedName>
</protein>
<dbReference type="EMBL" id="CAFBLU010000006">
    <property type="protein sequence ID" value="CAB4867188.1"/>
    <property type="molecule type" value="Genomic_DNA"/>
</dbReference>
<dbReference type="InterPro" id="IPR002740">
    <property type="entry name" value="EVE_domain"/>
</dbReference>
<dbReference type="InterPro" id="IPR015947">
    <property type="entry name" value="PUA-like_sf"/>
</dbReference>
<sequence>MPKATTWVLTSSPDNHTATRETGFTVIGLKERNRKRAERIEPGDRIVLYLTKEMTFGGSITVTGEMYEDRKKIWPGKPGNPDPYPWRFPTEPEVEIDPESHVPAEKLKDKMQHILKWPVDHWKLAFQGQIREVSDADAKLLLKELRAASRG</sequence>